<dbReference type="InterPro" id="IPR002347">
    <property type="entry name" value="SDR_fam"/>
</dbReference>
<proteinExistence type="inferred from homology"/>
<dbReference type="Pfam" id="PF00106">
    <property type="entry name" value="adh_short"/>
    <property type="match status" value="1"/>
</dbReference>
<dbReference type="OrthoDB" id="6482694at2759"/>
<reference evidence="3" key="1">
    <citation type="submission" date="2020-11" db="EMBL/GenBank/DDBJ databases">
        <authorList>
            <person name="Tran Van P."/>
        </authorList>
    </citation>
    <scope>NUCLEOTIDE SEQUENCE</scope>
</reference>
<keyword evidence="1" id="KW-0560">Oxidoreductase</keyword>
<evidence type="ECO:0000313" key="4">
    <source>
        <dbReference type="Proteomes" id="UP000728032"/>
    </source>
</evidence>
<evidence type="ECO:0000256" key="1">
    <source>
        <dbReference type="ARBA" id="ARBA00023002"/>
    </source>
</evidence>
<dbReference type="PANTHER" id="PTHR43157:SF31">
    <property type="entry name" value="PHOSPHATIDYLINOSITOL-GLYCAN BIOSYNTHESIS CLASS F PROTEIN"/>
    <property type="match status" value="1"/>
</dbReference>
<gene>
    <name evidence="3" type="ORF">ONB1V03_LOCUS20244</name>
</gene>
<dbReference type="PANTHER" id="PTHR43157">
    <property type="entry name" value="PHOSPHATIDYLINOSITOL-GLYCAN BIOSYNTHESIS CLASS F PROTEIN-RELATED"/>
    <property type="match status" value="1"/>
</dbReference>
<evidence type="ECO:0000313" key="3">
    <source>
        <dbReference type="EMBL" id="CAD7663686.1"/>
    </source>
</evidence>
<organism evidence="3">
    <name type="scientific">Oppiella nova</name>
    <dbReference type="NCBI Taxonomy" id="334625"/>
    <lineage>
        <taxon>Eukaryota</taxon>
        <taxon>Metazoa</taxon>
        <taxon>Ecdysozoa</taxon>
        <taxon>Arthropoda</taxon>
        <taxon>Chelicerata</taxon>
        <taxon>Arachnida</taxon>
        <taxon>Acari</taxon>
        <taxon>Acariformes</taxon>
        <taxon>Sarcoptiformes</taxon>
        <taxon>Oribatida</taxon>
        <taxon>Brachypylina</taxon>
        <taxon>Oppioidea</taxon>
        <taxon>Oppiidae</taxon>
        <taxon>Oppiella</taxon>
    </lineage>
</organism>
<feature type="non-terminal residue" evidence="3">
    <location>
        <position position="191"/>
    </location>
</feature>
<accession>A0A7R9MP71</accession>
<dbReference type="GO" id="GO:0016491">
    <property type="term" value="F:oxidoreductase activity"/>
    <property type="evidence" value="ECO:0007669"/>
    <property type="project" value="UniProtKB-KW"/>
</dbReference>
<protein>
    <submittedName>
        <fullName evidence="3">Uncharacterized protein</fullName>
    </submittedName>
</protein>
<dbReference type="InterPro" id="IPR036291">
    <property type="entry name" value="NAD(P)-bd_dom_sf"/>
</dbReference>
<comment type="similarity">
    <text evidence="2">Belongs to the short-chain dehydrogenases/reductases (SDR) family.</text>
</comment>
<name>A0A7R9MP71_9ACAR</name>
<dbReference type="Gene3D" id="3.40.50.720">
    <property type="entry name" value="NAD(P)-binding Rossmann-like Domain"/>
    <property type="match status" value="1"/>
</dbReference>
<keyword evidence="4" id="KW-1185">Reference proteome</keyword>
<dbReference type="PRINTS" id="PR00080">
    <property type="entry name" value="SDRFAMILY"/>
</dbReference>
<evidence type="ECO:0000256" key="2">
    <source>
        <dbReference type="RuleBase" id="RU000363"/>
    </source>
</evidence>
<dbReference type="Proteomes" id="UP000728032">
    <property type="component" value="Unassembled WGS sequence"/>
</dbReference>
<dbReference type="EMBL" id="OC948715">
    <property type="protein sequence ID" value="CAD7663686.1"/>
    <property type="molecule type" value="Genomic_DNA"/>
</dbReference>
<sequence length="191" mass="22072">VIMGVNSVEEGHKIIDELKTEDQEMVFDVKALHLDLSSLESVRKFAKQVAKEEPKIDVLINSGERLVGKLVITDEGFEKQFVENYLGHFLLTHLLLDNLKAAPNGRVINVSDMLHHIGSIDFTDLNLTREYNLFLAYARSKLAQVLFTRELADRLRETPVTVYALNTNIWRHWKPFPEEDWRHVFNISDES</sequence>
<dbReference type="AlphaFoldDB" id="A0A7R9MP71"/>
<dbReference type="EMBL" id="CAJPVJ010033890">
    <property type="protein sequence ID" value="CAG2180823.1"/>
    <property type="molecule type" value="Genomic_DNA"/>
</dbReference>
<dbReference type="SUPFAM" id="SSF51735">
    <property type="entry name" value="NAD(P)-binding Rossmann-fold domains"/>
    <property type="match status" value="1"/>
</dbReference>